<comment type="caution">
    <text evidence="1">The sequence shown here is derived from an EMBL/GenBank/DDBJ whole genome shotgun (WGS) entry which is preliminary data.</text>
</comment>
<dbReference type="EMBL" id="DRVY01000005">
    <property type="protein sequence ID" value="HHR91899.1"/>
    <property type="molecule type" value="Genomic_DNA"/>
</dbReference>
<gene>
    <name evidence="1" type="ORF">ENL96_00080</name>
</gene>
<sequence length="207" mass="24462">MNNVTIDKIFEQFTELLEDRFSKQVYTTEDSIRYSLFYCLTNYGRIHPSDVILEYPHPHFSGAKVDTYIPPQNGHFGLVFEFKFDREIPSSKNPPKTQKAGKVFADIFLLVLFKPDNKNVRSYFVYVTDKEMATYFQNPSNQLDNFFNLMPGDILKIDRKYIEKHPRIFVKSVGSNIVDCEVLCYLRKEFPSEIWVRIYEIKPTNIR</sequence>
<evidence type="ECO:0000313" key="1">
    <source>
        <dbReference type="EMBL" id="HHR91899.1"/>
    </source>
</evidence>
<organism evidence="1">
    <name type="scientific">candidate division CPR3 bacterium</name>
    <dbReference type="NCBI Taxonomy" id="2268181"/>
    <lineage>
        <taxon>Bacteria</taxon>
        <taxon>Bacteria division CPR3</taxon>
    </lineage>
</organism>
<reference evidence="1" key="1">
    <citation type="journal article" date="2020" name="mSystems">
        <title>Genome- and Community-Level Interaction Insights into Carbon Utilization and Element Cycling Functions of Hydrothermarchaeota in Hydrothermal Sediment.</title>
        <authorList>
            <person name="Zhou Z."/>
            <person name="Liu Y."/>
            <person name="Xu W."/>
            <person name="Pan J."/>
            <person name="Luo Z.H."/>
            <person name="Li M."/>
        </authorList>
    </citation>
    <scope>NUCLEOTIDE SEQUENCE [LARGE SCALE GENOMIC DNA]</scope>
    <source>
        <strain evidence="1">SpSt-1042</strain>
    </source>
</reference>
<proteinExistence type="predicted"/>
<accession>A0A7C5Z2W5</accession>
<name>A0A7C5Z2W5_UNCC3</name>
<protein>
    <recommendedName>
        <fullName evidence="2">Restriction endonuclease</fullName>
    </recommendedName>
</protein>
<evidence type="ECO:0008006" key="2">
    <source>
        <dbReference type="Google" id="ProtNLM"/>
    </source>
</evidence>
<dbReference type="AlphaFoldDB" id="A0A7C5Z2W5"/>